<dbReference type="Gene3D" id="3.40.640.10">
    <property type="entry name" value="Type I PLP-dependent aspartate aminotransferase-like (Major domain)"/>
    <property type="match status" value="1"/>
</dbReference>
<evidence type="ECO:0000259" key="2">
    <source>
        <dbReference type="Pfam" id="PF00155"/>
    </source>
</evidence>
<reference evidence="3 4" key="1">
    <citation type="submission" date="2024-04" db="EMBL/GenBank/DDBJ databases">
        <title>Tritrichomonas musculus Genome.</title>
        <authorList>
            <person name="Alves-Ferreira E."/>
            <person name="Grigg M."/>
            <person name="Lorenzi H."/>
            <person name="Galac M."/>
        </authorList>
    </citation>
    <scope>NUCLEOTIDE SEQUENCE [LARGE SCALE GENOMIC DNA]</scope>
    <source>
        <strain evidence="3 4">EAF2021</strain>
    </source>
</reference>
<dbReference type="InterPro" id="IPR050478">
    <property type="entry name" value="Ethylene_sulfur-biosynth"/>
</dbReference>
<accession>A0ABR2GXJ9</accession>
<dbReference type="SUPFAM" id="SSF53383">
    <property type="entry name" value="PLP-dependent transferases"/>
    <property type="match status" value="1"/>
</dbReference>
<sequence>MALKQTRYIQRLKAAPESPLWEGYWACSKDPNIINLGTAENRVMDELLQPIIEHRKGITTKDETYFANLEGQLNDALASLYHDYFDIKEAKPSQFLFGSGIAFLVEKLGLVLCDGDDGDIILIPKPCYGCFEPDLSACAAKVEYIDLDHLPEKPPEKARLLILTNPGNPIGDIIENPEKILEWCYQNPYLHVVTDDVYALSNRHGKSYHSIAGLKNAKPEVVHQFYGMSKDWGLAGCNVGFFWTRNNELLDLMRIARGCFHLSSDTQWLCIRLLDQKYGVRDNWIKQFRKNLSINETKMMKILDDGQISYRKCENSLFLMIDLRDLVKGSKEKELDVWRSLMLKYKVHILPGAAGFHMDEPGFYRVIFSIPDAELTQGLQNLVKGVQELRDKINQ</sequence>
<organism evidence="3 4">
    <name type="scientific">Tritrichomonas musculus</name>
    <dbReference type="NCBI Taxonomy" id="1915356"/>
    <lineage>
        <taxon>Eukaryota</taxon>
        <taxon>Metamonada</taxon>
        <taxon>Parabasalia</taxon>
        <taxon>Tritrichomonadida</taxon>
        <taxon>Tritrichomonadidae</taxon>
        <taxon>Tritrichomonas</taxon>
    </lineage>
</organism>
<keyword evidence="4" id="KW-1185">Reference proteome</keyword>
<dbReference type="CDD" id="cd00609">
    <property type="entry name" value="AAT_like"/>
    <property type="match status" value="1"/>
</dbReference>
<dbReference type="Proteomes" id="UP001470230">
    <property type="component" value="Unassembled WGS sequence"/>
</dbReference>
<dbReference type="PANTHER" id="PTHR43795:SF39">
    <property type="entry name" value="AMINOTRANSFERASE CLASS I_CLASSII DOMAIN-CONTAINING PROTEIN"/>
    <property type="match status" value="1"/>
</dbReference>
<dbReference type="InterPro" id="IPR015422">
    <property type="entry name" value="PyrdxlP-dep_Trfase_small"/>
</dbReference>
<comment type="caution">
    <text evidence="3">The sequence shown here is derived from an EMBL/GenBank/DDBJ whole genome shotgun (WGS) entry which is preliminary data.</text>
</comment>
<feature type="domain" description="Aminotransferase class I/classII large" evidence="2">
    <location>
        <begin position="32"/>
        <end position="380"/>
    </location>
</feature>
<name>A0ABR2GXJ9_9EUKA</name>
<evidence type="ECO:0000313" key="4">
    <source>
        <dbReference type="Proteomes" id="UP001470230"/>
    </source>
</evidence>
<gene>
    <name evidence="3" type="ORF">M9Y10_032686</name>
</gene>
<protein>
    <recommendedName>
        <fullName evidence="2">Aminotransferase class I/classII large domain-containing protein</fullName>
    </recommendedName>
</protein>
<dbReference type="InterPro" id="IPR004839">
    <property type="entry name" value="Aminotransferase_I/II_large"/>
</dbReference>
<dbReference type="InterPro" id="IPR015424">
    <property type="entry name" value="PyrdxlP-dep_Trfase"/>
</dbReference>
<evidence type="ECO:0000313" key="3">
    <source>
        <dbReference type="EMBL" id="KAK8838650.1"/>
    </source>
</evidence>
<dbReference type="PANTHER" id="PTHR43795">
    <property type="entry name" value="BIFUNCTIONAL ASPARTATE AMINOTRANSFERASE AND GLUTAMATE/ASPARTATE-PREPHENATE AMINOTRANSFERASE-RELATED"/>
    <property type="match status" value="1"/>
</dbReference>
<evidence type="ECO:0000256" key="1">
    <source>
        <dbReference type="ARBA" id="ARBA00022898"/>
    </source>
</evidence>
<dbReference type="PRINTS" id="PR00753">
    <property type="entry name" value="ACCSYNTHASE"/>
</dbReference>
<proteinExistence type="predicted"/>
<dbReference type="InterPro" id="IPR015421">
    <property type="entry name" value="PyrdxlP-dep_Trfase_major"/>
</dbReference>
<dbReference type="Gene3D" id="3.90.1150.10">
    <property type="entry name" value="Aspartate Aminotransferase, domain 1"/>
    <property type="match status" value="1"/>
</dbReference>
<dbReference type="Pfam" id="PF00155">
    <property type="entry name" value="Aminotran_1_2"/>
    <property type="match status" value="1"/>
</dbReference>
<dbReference type="EMBL" id="JAPFFF010000054">
    <property type="protein sequence ID" value="KAK8838650.1"/>
    <property type="molecule type" value="Genomic_DNA"/>
</dbReference>
<keyword evidence="1" id="KW-0663">Pyridoxal phosphate</keyword>